<feature type="transmembrane region" description="Helical" evidence="5">
    <location>
        <begin position="39"/>
        <end position="58"/>
    </location>
</feature>
<dbReference type="Proteomes" id="UP000295511">
    <property type="component" value="Unassembled WGS sequence"/>
</dbReference>
<gene>
    <name evidence="6" type="ORF">E1809_18625</name>
</gene>
<dbReference type="GO" id="GO:0022857">
    <property type="term" value="F:transmembrane transporter activity"/>
    <property type="evidence" value="ECO:0007669"/>
    <property type="project" value="InterPro"/>
</dbReference>
<accession>A0A4R5KDS6</accession>
<sequence length="185" mass="18847">MNWRLILIGVILLGVELGEGSANNWLTLAAESGHGQTPAVAAVFFTVFACVEAATRIFGGPLVDRIGRVAAIRITTFLGIAGLALFISGTSVWLTIGGTVLWAVGVSMGFPLGMSAAAEGGKNTAARLSVVASIGYSASIAGPPIIGVLAESFGLLGAFWLIVMLLTAAFCAARSVAPSARKAQK</sequence>
<keyword evidence="7" id="KW-1185">Reference proteome</keyword>
<dbReference type="OrthoDB" id="9809599at2"/>
<name>A0A4R5KDS6_9MICC</name>
<keyword evidence="4 5" id="KW-0472">Membrane</keyword>
<feature type="transmembrane region" description="Helical" evidence="5">
    <location>
        <begin position="130"/>
        <end position="150"/>
    </location>
</feature>
<protein>
    <submittedName>
        <fullName evidence="6">MFS transporter</fullName>
    </submittedName>
</protein>
<keyword evidence="2 5" id="KW-0812">Transmembrane</keyword>
<feature type="transmembrane region" description="Helical" evidence="5">
    <location>
        <begin position="156"/>
        <end position="177"/>
    </location>
</feature>
<dbReference type="GO" id="GO:0016020">
    <property type="term" value="C:membrane"/>
    <property type="evidence" value="ECO:0007669"/>
    <property type="project" value="UniProtKB-SubCell"/>
</dbReference>
<dbReference type="InterPro" id="IPR011701">
    <property type="entry name" value="MFS"/>
</dbReference>
<dbReference type="AlphaFoldDB" id="A0A4R5KDS6"/>
<evidence type="ECO:0000256" key="5">
    <source>
        <dbReference type="SAM" id="Phobius"/>
    </source>
</evidence>
<dbReference type="SUPFAM" id="SSF103473">
    <property type="entry name" value="MFS general substrate transporter"/>
    <property type="match status" value="1"/>
</dbReference>
<dbReference type="PANTHER" id="PTHR23514:SF13">
    <property type="entry name" value="INNER MEMBRANE PROTEIN YBJJ"/>
    <property type="match status" value="1"/>
</dbReference>
<evidence type="ECO:0000313" key="6">
    <source>
        <dbReference type="EMBL" id="TDF92260.1"/>
    </source>
</evidence>
<keyword evidence="3 5" id="KW-1133">Transmembrane helix</keyword>
<dbReference type="InterPro" id="IPR036259">
    <property type="entry name" value="MFS_trans_sf"/>
</dbReference>
<evidence type="ECO:0000313" key="7">
    <source>
        <dbReference type="Proteomes" id="UP000295511"/>
    </source>
</evidence>
<feature type="transmembrane region" description="Helical" evidence="5">
    <location>
        <begin position="70"/>
        <end position="94"/>
    </location>
</feature>
<feature type="transmembrane region" description="Helical" evidence="5">
    <location>
        <begin position="100"/>
        <end position="118"/>
    </location>
</feature>
<dbReference type="Pfam" id="PF07690">
    <property type="entry name" value="MFS_1"/>
    <property type="match status" value="1"/>
</dbReference>
<evidence type="ECO:0000256" key="2">
    <source>
        <dbReference type="ARBA" id="ARBA00022692"/>
    </source>
</evidence>
<evidence type="ECO:0000256" key="1">
    <source>
        <dbReference type="ARBA" id="ARBA00004141"/>
    </source>
</evidence>
<dbReference type="PANTHER" id="PTHR23514">
    <property type="entry name" value="BYPASS OF STOP CODON PROTEIN 6"/>
    <property type="match status" value="1"/>
</dbReference>
<evidence type="ECO:0000256" key="4">
    <source>
        <dbReference type="ARBA" id="ARBA00023136"/>
    </source>
</evidence>
<comment type="subcellular location">
    <subcellularLocation>
        <location evidence="1">Membrane</location>
        <topology evidence="1">Multi-pass membrane protein</topology>
    </subcellularLocation>
</comment>
<reference evidence="6 7" key="1">
    <citation type="submission" date="2019-03" db="EMBL/GenBank/DDBJ databases">
        <title>Whole genome sequence of Arthrobacter sp JH1-1.</title>
        <authorList>
            <person name="Trinh H.N."/>
        </authorList>
    </citation>
    <scope>NUCLEOTIDE SEQUENCE [LARGE SCALE GENOMIC DNA]</scope>
    <source>
        <strain evidence="6 7">JH1-1</strain>
    </source>
</reference>
<evidence type="ECO:0000256" key="3">
    <source>
        <dbReference type="ARBA" id="ARBA00022989"/>
    </source>
</evidence>
<dbReference type="InterPro" id="IPR051788">
    <property type="entry name" value="MFS_Transporter"/>
</dbReference>
<organism evidence="6 7">
    <name type="scientific">Arthrobacter terricola</name>
    <dbReference type="NCBI Taxonomy" id="2547396"/>
    <lineage>
        <taxon>Bacteria</taxon>
        <taxon>Bacillati</taxon>
        <taxon>Actinomycetota</taxon>
        <taxon>Actinomycetes</taxon>
        <taxon>Micrococcales</taxon>
        <taxon>Micrococcaceae</taxon>
        <taxon>Arthrobacter</taxon>
    </lineage>
</organism>
<dbReference type="Gene3D" id="1.20.1250.20">
    <property type="entry name" value="MFS general substrate transporter like domains"/>
    <property type="match status" value="1"/>
</dbReference>
<dbReference type="EMBL" id="SMRU01000024">
    <property type="protein sequence ID" value="TDF92260.1"/>
    <property type="molecule type" value="Genomic_DNA"/>
</dbReference>
<dbReference type="RefSeq" id="WP_133205735.1">
    <property type="nucleotide sequence ID" value="NZ_SMRU01000024.1"/>
</dbReference>
<comment type="caution">
    <text evidence="6">The sequence shown here is derived from an EMBL/GenBank/DDBJ whole genome shotgun (WGS) entry which is preliminary data.</text>
</comment>
<proteinExistence type="predicted"/>